<organism evidence="7 8">
    <name type="scientific">Pseudobutyrivibrio xylanivorans</name>
    <dbReference type="NCBI Taxonomy" id="185007"/>
    <lineage>
        <taxon>Bacteria</taxon>
        <taxon>Bacillati</taxon>
        <taxon>Bacillota</taxon>
        <taxon>Clostridia</taxon>
        <taxon>Lachnospirales</taxon>
        <taxon>Lachnospiraceae</taxon>
        <taxon>Pseudobutyrivibrio</taxon>
    </lineage>
</organism>
<sequence length="442" mass="48420">MVSVITSFSRITILSYIIIFTVIDLIQMFEPKLNEAVSSILTTIQAVMIVLFLCNSAAVVYFAKENPYIILTTIIQLLFLAVIAIILNNLSVPASKALINNVLLMLCFSFIFIERLNFNKSIRQLINGVFALIVATAVIFILRKIPEISRYLFIFAAIGIVSLLAISFLGNVEYGARLSFNVLGIRIQPSEIVKLTYLFFIAGCIVTFRDFRGYLFSTIGAGIHVLVLVHSKDLGTALIFLVAYVFLTFIAYKNYILLGLEIGGAIIGGIIAFNAFPHIQTRFIAWLDPLSVVDNQGYQISQSLFAIGTGGWLGSGICNGMPAKIPVVLSDFIFAAVSEEMGAVVAICLIIIYMCSTVMFLNMAFNCSSSFYMLVVSGLAIIFAIQTVLNIGGVIKFIPSTGVTLPFISYGGSSLASMFTGFFIAECSDDLWVSAKGRRRYD</sequence>
<proteinExistence type="predicted"/>
<dbReference type="Proteomes" id="UP000199428">
    <property type="component" value="Unassembled WGS sequence"/>
</dbReference>
<keyword evidence="7" id="KW-0132">Cell division</keyword>
<dbReference type="GO" id="GO:0032153">
    <property type="term" value="C:cell division site"/>
    <property type="evidence" value="ECO:0007669"/>
    <property type="project" value="TreeGrafter"/>
</dbReference>
<dbReference type="InterPro" id="IPR001182">
    <property type="entry name" value="FtsW/RodA"/>
</dbReference>
<evidence type="ECO:0000256" key="4">
    <source>
        <dbReference type="ARBA" id="ARBA00022989"/>
    </source>
</evidence>
<dbReference type="GO" id="GO:0015648">
    <property type="term" value="F:lipid-linked peptidoglycan transporter activity"/>
    <property type="evidence" value="ECO:0007669"/>
    <property type="project" value="TreeGrafter"/>
</dbReference>
<name>A0A1G5S4W1_PSEXY</name>
<evidence type="ECO:0000256" key="1">
    <source>
        <dbReference type="ARBA" id="ARBA00004141"/>
    </source>
</evidence>
<feature type="transmembrane region" description="Helical" evidence="6">
    <location>
        <begin position="234"/>
        <end position="252"/>
    </location>
</feature>
<evidence type="ECO:0000313" key="7">
    <source>
        <dbReference type="EMBL" id="SCZ81442.1"/>
    </source>
</evidence>
<feature type="transmembrane region" description="Helical" evidence="6">
    <location>
        <begin position="407"/>
        <end position="425"/>
    </location>
</feature>
<evidence type="ECO:0000256" key="2">
    <source>
        <dbReference type="ARBA" id="ARBA00022692"/>
    </source>
</evidence>
<keyword evidence="2 6" id="KW-0812">Transmembrane</keyword>
<keyword evidence="7" id="KW-0131">Cell cycle</keyword>
<feature type="transmembrane region" description="Helical" evidence="6">
    <location>
        <begin position="93"/>
        <end position="113"/>
    </location>
</feature>
<dbReference type="GO" id="GO:0008360">
    <property type="term" value="P:regulation of cell shape"/>
    <property type="evidence" value="ECO:0007669"/>
    <property type="project" value="UniProtKB-KW"/>
</dbReference>
<feature type="transmembrane region" description="Helical" evidence="6">
    <location>
        <begin position="41"/>
        <end position="61"/>
    </location>
</feature>
<protein>
    <submittedName>
        <fullName evidence="7">Cell division protein FtsW, lipid II flippase</fullName>
    </submittedName>
</protein>
<feature type="transmembrane region" description="Helical" evidence="6">
    <location>
        <begin position="68"/>
        <end position="87"/>
    </location>
</feature>
<feature type="transmembrane region" description="Helical" evidence="6">
    <location>
        <begin position="192"/>
        <end position="208"/>
    </location>
</feature>
<dbReference type="EMBL" id="FMWK01000021">
    <property type="protein sequence ID" value="SCZ81442.1"/>
    <property type="molecule type" value="Genomic_DNA"/>
</dbReference>
<evidence type="ECO:0000256" key="6">
    <source>
        <dbReference type="SAM" id="Phobius"/>
    </source>
</evidence>
<reference evidence="7 8" key="1">
    <citation type="submission" date="2016-10" db="EMBL/GenBank/DDBJ databases">
        <authorList>
            <person name="de Groot N.N."/>
        </authorList>
    </citation>
    <scope>NUCLEOTIDE SEQUENCE [LARGE SCALE GENOMIC DNA]</scope>
    <source>
        <strain evidence="7 8">DSM 10317</strain>
    </source>
</reference>
<dbReference type="PANTHER" id="PTHR30474">
    <property type="entry name" value="CELL CYCLE PROTEIN"/>
    <property type="match status" value="1"/>
</dbReference>
<feature type="transmembrane region" description="Helical" evidence="6">
    <location>
        <begin position="343"/>
        <end position="365"/>
    </location>
</feature>
<dbReference type="PANTHER" id="PTHR30474:SF3">
    <property type="entry name" value="PEPTIDOGLYCAN GLYCOSYLTRANSFERASE RODA"/>
    <property type="match status" value="1"/>
</dbReference>
<feature type="transmembrane region" description="Helical" evidence="6">
    <location>
        <begin position="12"/>
        <end position="29"/>
    </location>
</feature>
<keyword evidence="4 6" id="KW-1133">Transmembrane helix</keyword>
<evidence type="ECO:0000256" key="5">
    <source>
        <dbReference type="ARBA" id="ARBA00023136"/>
    </source>
</evidence>
<dbReference type="RefSeq" id="WP_090164260.1">
    <property type="nucleotide sequence ID" value="NZ_FMWK01000021.1"/>
</dbReference>
<keyword evidence="5 6" id="KW-0472">Membrane</keyword>
<feature type="transmembrane region" description="Helical" evidence="6">
    <location>
        <begin position="151"/>
        <end position="172"/>
    </location>
</feature>
<keyword evidence="3" id="KW-0133">Cell shape</keyword>
<accession>A0A1G5S4W1</accession>
<dbReference type="GO" id="GO:0005886">
    <property type="term" value="C:plasma membrane"/>
    <property type="evidence" value="ECO:0007669"/>
    <property type="project" value="TreeGrafter"/>
</dbReference>
<dbReference type="AlphaFoldDB" id="A0A1G5S4W1"/>
<comment type="subcellular location">
    <subcellularLocation>
        <location evidence="1">Membrane</location>
        <topology evidence="1">Multi-pass membrane protein</topology>
    </subcellularLocation>
</comment>
<feature type="transmembrane region" description="Helical" evidence="6">
    <location>
        <begin position="371"/>
        <end position="395"/>
    </location>
</feature>
<gene>
    <name evidence="7" type="ORF">SAMN02910350_02820</name>
</gene>
<evidence type="ECO:0000256" key="3">
    <source>
        <dbReference type="ARBA" id="ARBA00022960"/>
    </source>
</evidence>
<evidence type="ECO:0000313" key="8">
    <source>
        <dbReference type="Proteomes" id="UP000199428"/>
    </source>
</evidence>
<dbReference type="Pfam" id="PF01098">
    <property type="entry name" value="FTSW_RODA_SPOVE"/>
    <property type="match status" value="1"/>
</dbReference>
<dbReference type="GO" id="GO:0051301">
    <property type="term" value="P:cell division"/>
    <property type="evidence" value="ECO:0007669"/>
    <property type="project" value="UniProtKB-KW"/>
</dbReference>
<feature type="transmembrane region" description="Helical" evidence="6">
    <location>
        <begin position="258"/>
        <end position="276"/>
    </location>
</feature>
<feature type="transmembrane region" description="Helical" evidence="6">
    <location>
        <begin position="125"/>
        <end position="145"/>
    </location>
</feature>